<evidence type="ECO:0008006" key="4">
    <source>
        <dbReference type="Google" id="ProtNLM"/>
    </source>
</evidence>
<evidence type="ECO:0000313" key="2">
    <source>
        <dbReference type="EMBL" id="GAA2030262.1"/>
    </source>
</evidence>
<feature type="transmembrane region" description="Helical" evidence="1">
    <location>
        <begin position="302"/>
        <end position="320"/>
    </location>
</feature>
<dbReference type="EMBL" id="BAAAQN010000016">
    <property type="protein sequence ID" value="GAA2030262.1"/>
    <property type="molecule type" value="Genomic_DNA"/>
</dbReference>
<feature type="transmembrane region" description="Helical" evidence="1">
    <location>
        <begin position="211"/>
        <end position="227"/>
    </location>
</feature>
<keyword evidence="1" id="KW-0812">Transmembrane</keyword>
<organism evidence="2 3">
    <name type="scientific">Catenulispora yoronensis</name>
    <dbReference type="NCBI Taxonomy" id="450799"/>
    <lineage>
        <taxon>Bacteria</taxon>
        <taxon>Bacillati</taxon>
        <taxon>Actinomycetota</taxon>
        <taxon>Actinomycetes</taxon>
        <taxon>Catenulisporales</taxon>
        <taxon>Catenulisporaceae</taxon>
        <taxon>Catenulispora</taxon>
    </lineage>
</organism>
<name>A0ABN2U6N8_9ACTN</name>
<proteinExistence type="predicted"/>
<keyword evidence="3" id="KW-1185">Reference proteome</keyword>
<feature type="transmembrane region" description="Helical" evidence="1">
    <location>
        <begin position="177"/>
        <end position="205"/>
    </location>
</feature>
<keyword evidence="1" id="KW-1133">Transmembrane helix</keyword>
<feature type="transmembrane region" description="Helical" evidence="1">
    <location>
        <begin position="396"/>
        <end position="416"/>
    </location>
</feature>
<dbReference type="Proteomes" id="UP001500751">
    <property type="component" value="Unassembled WGS sequence"/>
</dbReference>
<evidence type="ECO:0000313" key="3">
    <source>
        <dbReference type="Proteomes" id="UP001500751"/>
    </source>
</evidence>
<feature type="transmembrane region" description="Helical" evidence="1">
    <location>
        <begin position="26"/>
        <end position="50"/>
    </location>
</feature>
<accession>A0ABN2U6N8</accession>
<keyword evidence="1" id="KW-0472">Membrane</keyword>
<evidence type="ECO:0000256" key="1">
    <source>
        <dbReference type="SAM" id="Phobius"/>
    </source>
</evidence>
<gene>
    <name evidence="2" type="ORF">GCM10009839_32430</name>
</gene>
<feature type="transmembrane region" description="Helical" evidence="1">
    <location>
        <begin position="422"/>
        <end position="442"/>
    </location>
</feature>
<sequence length="608" mass="64396">MDTERGTGAPVAEPWAQRAPAADFDLYRVAMAGLAAIGCVLTFVLIRFTVDDAFIAWRYGQNLVHGVWNWNVTAQNRVEAYSDPAYAALSALPAAVGLPAEPFYKLLSLAFVAGYLAVVRSLPVPPVQRLLLVACVLANPIFFVHLFSGLETAVFALLIAWLFGLLYTRGRIGFSGYLIAAALGFTRPEGILYSLVAVVWCYHLTRRRADAVAGIALASGLAVYWAMRAMYFSSFFPNSYHVKSGSWLADPAVLSKAGADGGRLLVVLAVGIAFAETARRLYLGRLDGAEVSSAPVSPWRDVTPAVLAAVSALVFVLLYHQSALSMDFGNRFRWQVLFPVPLVLLSRPLSAAKSDPGAPGSAHAVNSAPSARWSGLAVAICALTAFIAVTPDQVGAGLAVLAALTAGVCAAVVWISGKSSPVVVAAVGLVIAVSTVSVNQVMDWASYRYHLRAAHQAIGKAIASDPTLSGVIAATDVGVFSNQLRPDQQVLDLSGIADPFYSRQLPAAQTDRLVALVVGATDPYQGSPWWGDTSTGPVLRQADAGHFRLAGSVMYGPGYWMRVYIKPGVGEQAAAALPAIAQAASAWDSVPSGRLLAQHLFDLPFLRG</sequence>
<protein>
    <recommendedName>
        <fullName evidence="4">Glycosyltransferase RgtA/B/C/D-like domain-containing protein</fullName>
    </recommendedName>
</protein>
<feature type="transmembrane region" description="Helical" evidence="1">
    <location>
        <begin position="370"/>
        <end position="389"/>
    </location>
</feature>
<comment type="caution">
    <text evidence="2">The sequence shown here is derived from an EMBL/GenBank/DDBJ whole genome shotgun (WGS) entry which is preliminary data.</text>
</comment>
<reference evidence="2 3" key="1">
    <citation type="journal article" date="2019" name="Int. J. Syst. Evol. Microbiol.">
        <title>The Global Catalogue of Microorganisms (GCM) 10K type strain sequencing project: providing services to taxonomists for standard genome sequencing and annotation.</title>
        <authorList>
            <consortium name="The Broad Institute Genomics Platform"/>
            <consortium name="The Broad Institute Genome Sequencing Center for Infectious Disease"/>
            <person name="Wu L."/>
            <person name="Ma J."/>
        </authorList>
    </citation>
    <scope>NUCLEOTIDE SEQUENCE [LARGE SCALE GENOMIC DNA]</scope>
    <source>
        <strain evidence="2 3">JCM 16014</strain>
    </source>
</reference>